<dbReference type="WBParaSite" id="TTAC_0000982001-mRNA-1">
    <property type="protein sequence ID" value="TTAC_0000982001-mRNA-1"/>
    <property type="gene ID" value="TTAC_0000982001"/>
</dbReference>
<organism evidence="8">
    <name type="scientific">Hydatigena taeniaeformis</name>
    <name type="common">Feline tapeworm</name>
    <name type="synonym">Taenia taeniaeformis</name>
    <dbReference type="NCBI Taxonomy" id="6205"/>
    <lineage>
        <taxon>Eukaryota</taxon>
        <taxon>Metazoa</taxon>
        <taxon>Spiralia</taxon>
        <taxon>Lophotrochozoa</taxon>
        <taxon>Platyhelminthes</taxon>
        <taxon>Cestoda</taxon>
        <taxon>Eucestoda</taxon>
        <taxon>Cyclophyllidea</taxon>
        <taxon>Taeniidae</taxon>
        <taxon>Hydatigera</taxon>
    </lineage>
</organism>
<name>A0A0R3X8E5_HYDTA</name>
<dbReference type="Pfam" id="PF01112">
    <property type="entry name" value="Asparaginase_2"/>
    <property type="match status" value="2"/>
</dbReference>
<evidence type="ECO:0000313" key="8">
    <source>
        <dbReference type="WBParaSite" id="TTAC_0000982001-mRNA-1"/>
    </source>
</evidence>
<evidence type="ECO:0000256" key="5">
    <source>
        <dbReference type="SAM" id="SignalP"/>
    </source>
</evidence>
<dbReference type="CDD" id="cd04513">
    <property type="entry name" value="Glycosylasparaginase"/>
    <property type="match status" value="1"/>
</dbReference>
<evidence type="ECO:0000313" key="7">
    <source>
        <dbReference type="Proteomes" id="UP000274429"/>
    </source>
</evidence>
<accession>A0A0R3X8E5</accession>
<reference evidence="8" key="1">
    <citation type="submission" date="2017-02" db="UniProtKB">
        <authorList>
            <consortium name="WormBaseParasite"/>
        </authorList>
    </citation>
    <scope>IDENTIFICATION</scope>
</reference>
<dbReference type="GO" id="GO:0005737">
    <property type="term" value="C:cytoplasm"/>
    <property type="evidence" value="ECO:0007669"/>
    <property type="project" value="TreeGrafter"/>
</dbReference>
<feature type="site" description="Cleavage; by autolysis" evidence="4">
    <location>
        <begin position="234"/>
        <end position="235"/>
    </location>
</feature>
<dbReference type="EMBL" id="UYWX01021062">
    <property type="protein sequence ID" value="VDM34736.1"/>
    <property type="molecule type" value="Genomic_DNA"/>
</dbReference>
<evidence type="ECO:0000313" key="6">
    <source>
        <dbReference type="EMBL" id="VDM34736.1"/>
    </source>
</evidence>
<feature type="chain" id="PRO_5043133280" evidence="5">
    <location>
        <begin position="18"/>
        <end position="379"/>
    </location>
</feature>
<evidence type="ECO:0000256" key="3">
    <source>
        <dbReference type="PIRSR" id="PIRSR600246-2"/>
    </source>
</evidence>
<dbReference type="InterPro" id="IPR000246">
    <property type="entry name" value="Peptidase_T2"/>
</dbReference>
<gene>
    <name evidence="6" type="ORF">TTAC_LOCUS9805</name>
</gene>
<evidence type="ECO:0000256" key="4">
    <source>
        <dbReference type="PIRSR" id="PIRSR600246-3"/>
    </source>
</evidence>
<dbReference type="GO" id="GO:0003948">
    <property type="term" value="F:N4-(beta-N-acetylglucosaminyl)-L-asparaginase activity"/>
    <property type="evidence" value="ECO:0007669"/>
    <property type="project" value="TreeGrafter"/>
</dbReference>
<feature type="active site" description="Nucleophile" evidence="2">
    <location>
        <position position="235"/>
    </location>
</feature>
<dbReference type="PANTHER" id="PTHR10188:SF6">
    <property type="entry name" value="N(4)-(BETA-N-ACETYLGLUCOSAMINYL)-L-ASPARAGINASE"/>
    <property type="match status" value="1"/>
</dbReference>
<reference evidence="6 7" key="2">
    <citation type="submission" date="2018-11" db="EMBL/GenBank/DDBJ databases">
        <authorList>
            <consortium name="Pathogen Informatics"/>
        </authorList>
    </citation>
    <scope>NUCLEOTIDE SEQUENCE [LARGE SCALE GENOMIC DNA]</scope>
</reference>
<evidence type="ECO:0000256" key="2">
    <source>
        <dbReference type="PIRSR" id="PIRSR600246-1"/>
    </source>
</evidence>
<dbReference type="PANTHER" id="PTHR10188">
    <property type="entry name" value="L-ASPARAGINASE"/>
    <property type="match status" value="1"/>
</dbReference>
<dbReference type="OrthoDB" id="188713at2759"/>
<feature type="signal peptide" evidence="5">
    <location>
        <begin position="1"/>
        <end position="17"/>
    </location>
</feature>
<proteinExistence type="inferred from homology"/>
<dbReference type="Proteomes" id="UP000274429">
    <property type="component" value="Unassembled WGS sequence"/>
</dbReference>
<protein>
    <submittedName>
        <fullName evidence="8">N(4)-(Beta-N-acetylglucosaminyl)-L-asparaginase</fullName>
    </submittedName>
</protein>
<evidence type="ECO:0000256" key="1">
    <source>
        <dbReference type="ARBA" id="ARBA00010872"/>
    </source>
</evidence>
<dbReference type="FunFam" id="3.60.20.30:FF:000005">
    <property type="entry name" value="N(4)-(Beta-N-acetylglucosaminyl)-L-asparaginase"/>
    <property type="match status" value="1"/>
</dbReference>
<dbReference type="SUPFAM" id="SSF56235">
    <property type="entry name" value="N-terminal nucleophile aminohydrolases (Ntn hydrolases)"/>
    <property type="match status" value="1"/>
</dbReference>
<keyword evidence="7" id="KW-1185">Reference proteome</keyword>
<comment type="similarity">
    <text evidence="1">Belongs to the Ntn-hydrolase family.</text>
</comment>
<feature type="binding site" evidence="3">
    <location>
        <begin position="286"/>
        <end position="289"/>
    </location>
    <ligand>
        <name>substrate</name>
    </ligand>
</feature>
<feature type="binding site" evidence="3">
    <location>
        <begin position="263"/>
        <end position="266"/>
    </location>
    <ligand>
        <name>substrate</name>
    </ligand>
</feature>
<keyword evidence="5" id="KW-0732">Signal</keyword>
<dbReference type="AlphaFoldDB" id="A0A0R3X8E5"/>
<dbReference type="STRING" id="6205.A0A0R3X8E5"/>
<dbReference type="Gene3D" id="3.60.20.30">
    <property type="entry name" value="(Glycosyl)asparaginase"/>
    <property type="match status" value="1"/>
</dbReference>
<dbReference type="InterPro" id="IPR029055">
    <property type="entry name" value="Ntn_hydrolases_N"/>
</dbReference>
<sequence length="379" mass="40951">MIRVVAFSALCCATVLATSYVHSWSKMRTYSKPTVINTWPWQGPNNAAWRIISTSGSALSAVVAGCTAAEEDKNITSVGAGGSPDEDGNTTLSAMVMDGDSMNDFIFDLAMDAQILIELLYFQAGAVAEMAYIRQAAQVALGVLNSTRHTLLVGEAATRFAESLGYQRTDISSDESTQVWKEWKAKNCQPNFRAPCAWIPNPRNSCGPYKFKNKSRSSLLSSRPEVSIDETNHDTIGIIALDKHGRMAVGMSTNGVRFRVPGRVGDSPIPGAGGYADSKVGAAAATGDGDVMMRFLLSFKAVELMRAKKHPNDACHISLRSVRQRGTWYGALIALRADGQYGAACVGFKDFAFVIQNANTPRGGRVIKVKCLSPRDLYD</sequence>